<feature type="compositionally biased region" description="Polar residues" evidence="1">
    <location>
        <begin position="1"/>
        <end position="16"/>
    </location>
</feature>
<dbReference type="SUPFAM" id="SSF48371">
    <property type="entry name" value="ARM repeat"/>
    <property type="match status" value="1"/>
</dbReference>
<gene>
    <name evidence="2" type="ORF">SAMN05421637_1515</name>
</gene>
<reference evidence="3" key="1">
    <citation type="submission" date="2016-10" db="EMBL/GenBank/DDBJ databases">
        <authorList>
            <person name="Varghese N."/>
        </authorList>
    </citation>
    <scope>NUCLEOTIDE SEQUENCE [LARGE SCALE GENOMIC DNA]</scope>
    <source>
        <strain evidence="3">DSM 24868</strain>
    </source>
</reference>
<sequence>MFSDSNAQQTARQSAQKAIPDGISDGELATLSRSPEAKVRAAVAAHAGTPLMTLLRLAEDRSTDVRIGLARNRRVAIPIEVREDLAKDKNVDVVYALIENPAVPEQLIAKLGRQIHKEYAKAARARLAAMKAGTWSAPDAEAPAAAPAAALPEVPAFPPTVQAPAAPAAPAAPHNNSARADALDILLGDSKR</sequence>
<keyword evidence="3" id="KW-1185">Reference proteome</keyword>
<evidence type="ECO:0000313" key="3">
    <source>
        <dbReference type="Proteomes" id="UP000183315"/>
    </source>
</evidence>
<protein>
    <recommendedName>
        <fullName evidence="4">Leucine rich repeat variant</fullName>
    </recommendedName>
</protein>
<name>A0A1H6YE41_9MICO</name>
<organism evidence="2 3">
    <name type="scientific">Demequina mangrovi</name>
    <dbReference type="NCBI Taxonomy" id="1043493"/>
    <lineage>
        <taxon>Bacteria</taxon>
        <taxon>Bacillati</taxon>
        <taxon>Actinomycetota</taxon>
        <taxon>Actinomycetes</taxon>
        <taxon>Micrococcales</taxon>
        <taxon>Demequinaceae</taxon>
        <taxon>Demequina</taxon>
    </lineage>
</organism>
<dbReference type="InterPro" id="IPR011989">
    <property type="entry name" value="ARM-like"/>
</dbReference>
<dbReference type="InterPro" id="IPR016024">
    <property type="entry name" value="ARM-type_fold"/>
</dbReference>
<evidence type="ECO:0008006" key="4">
    <source>
        <dbReference type="Google" id="ProtNLM"/>
    </source>
</evidence>
<feature type="region of interest" description="Disordered" evidence="1">
    <location>
        <begin position="1"/>
        <end position="23"/>
    </location>
</feature>
<dbReference type="RefSeq" id="WP_042215136.1">
    <property type="nucleotide sequence ID" value="NZ_BBLU01000008.1"/>
</dbReference>
<accession>A0A1H6YE41</accession>
<proteinExistence type="predicted"/>
<evidence type="ECO:0000313" key="2">
    <source>
        <dbReference type="EMBL" id="SEJ35005.1"/>
    </source>
</evidence>
<dbReference type="Gene3D" id="1.25.10.10">
    <property type="entry name" value="Leucine-rich Repeat Variant"/>
    <property type="match status" value="1"/>
</dbReference>
<dbReference type="AlphaFoldDB" id="A0A1H6YE41"/>
<dbReference type="STRING" id="1043493.SAMN05421637_1515"/>
<dbReference type="EMBL" id="FNZI01000003">
    <property type="protein sequence ID" value="SEJ35005.1"/>
    <property type="molecule type" value="Genomic_DNA"/>
</dbReference>
<dbReference type="Proteomes" id="UP000183315">
    <property type="component" value="Unassembled WGS sequence"/>
</dbReference>
<evidence type="ECO:0000256" key="1">
    <source>
        <dbReference type="SAM" id="MobiDB-lite"/>
    </source>
</evidence>